<keyword evidence="3" id="KW-0862">Zinc</keyword>
<dbReference type="InterPro" id="IPR006913">
    <property type="entry name" value="CENP-V/GFA"/>
</dbReference>
<sequence>MGRAVARAERFADHRADFEEAKMDEVKGGCLCGKVRLRATGRPYRVGLCHCLDCRKHSGSLFHASAIFPGDAVAIDGETADYNGRHFCRRCGSSVFGRSGDEIEVSLGALDDIDRFRPTYELWTIRREGWLPPFPVKRSYQRDREEMGRGED</sequence>
<protein>
    <submittedName>
        <fullName evidence="6">Gfa-like protein</fullName>
    </submittedName>
</protein>
<keyword evidence="4" id="KW-0456">Lyase</keyword>
<evidence type="ECO:0000256" key="3">
    <source>
        <dbReference type="ARBA" id="ARBA00022833"/>
    </source>
</evidence>
<reference evidence="6" key="1">
    <citation type="submission" date="2016-08" db="EMBL/GenBank/DDBJ databases">
        <authorList>
            <person name="Seilhamer J.J."/>
        </authorList>
    </citation>
    <scope>NUCLEOTIDE SEQUENCE</scope>
    <source>
        <strain evidence="6">86</strain>
    </source>
</reference>
<evidence type="ECO:0000256" key="4">
    <source>
        <dbReference type="ARBA" id="ARBA00023239"/>
    </source>
</evidence>
<dbReference type="PANTHER" id="PTHR33337:SF40">
    <property type="entry name" value="CENP-V_GFA DOMAIN-CONTAINING PROTEIN-RELATED"/>
    <property type="match status" value="1"/>
</dbReference>
<dbReference type="Gene3D" id="3.90.1590.10">
    <property type="entry name" value="glutathione-dependent formaldehyde- activating enzyme (gfa)"/>
    <property type="match status" value="1"/>
</dbReference>
<organism evidence="6">
    <name type="scientific">uncultured Pleomorphomonas sp</name>
    <dbReference type="NCBI Taxonomy" id="442121"/>
    <lineage>
        <taxon>Bacteria</taxon>
        <taxon>Pseudomonadati</taxon>
        <taxon>Pseudomonadota</taxon>
        <taxon>Alphaproteobacteria</taxon>
        <taxon>Hyphomicrobiales</taxon>
        <taxon>Pleomorphomonadaceae</taxon>
        <taxon>Pleomorphomonas</taxon>
        <taxon>environmental samples</taxon>
    </lineage>
</organism>
<evidence type="ECO:0000256" key="2">
    <source>
        <dbReference type="ARBA" id="ARBA00022723"/>
    </source>
</evidence>
<dbReference type="PROSITE" id="PS51891">
    <property type="entry name" value="CENP_V_GFA"/>
    <property type="match status" value="1"/>
</dbReference>
<proteinExistence type="inferred from homology"/>
<accession>A0A212LQ06</accession>
<evidence type="ECO:0000313" key="6">
    <source>
        <dbReference type="EMBL" id="SCM79675.1"/>
    </source>
</evidence>
<dbReference type="InterPro" id="IPR011057">
    <property type="entry name" value="Mss4-like_sf"/>
</dbReference>
<evidence type="ECO:0000256" key="1">
    <source>
        <dbReference type="ARBA" id="ARBA00005495"/>
    </source>
</evidence>
<keyword evidence="2" id="KW-0479">Metal-binding</keyword>
<dbReference type="AlphaFoldDB" id="A0A212LQ06"/>
<dbReference type="Pfam" id="PF04828">
    <property type="entry name" value="GFA"/>
    <property type="match status" value="1"/>
</dbReference>
<gene>
    <name evidence="6" type="ORF">KL86PLE_90582</name>
</gene>
<dbReference type="PANTHER" id="PTHR33337">
    <property type="entry name" value="GFA DOMAIN-CONTAINING PROTEIN"/>
    <property type="match status" value="1"/>
</dbReference>
<dbReference type="GO" id="GO:0046872">
    <property type="term" value="F:metal ion binding"/>
    <property type="evidence" value="ECO:0007669"/>
    <property type="project" value="UniProtKB-KW"/>
</dbReference>
<name>A0A212LQ06_9HYPH</name>
<dbReference type="EMBL" id="FMJD01000013">
    <property type="protein sequence ID" value="SCM79675.1"/>
    <property type="molecule type" value="Genomic_DNA"/>
</dbReference>
<evidence type="ECO:0000259" key="5">
    <source>
        <dbReference type="PROSITE" id="PS51891"/>
    </source>
</evidence>
<dbReference type="GO" id="GO:0016846">
    <property type="term" value="F:carbon-sulfur lyase activity"/>
    <property type="evidence" value="ECO:0007669"/>
    <property type="project" value="InterPro"/>
</dbReference>
<comment type="similarity">
    <text evidence="1">Belongs to the Gfa family.</text>
</comment>
<dbReference type="SUPFAM" id="SSF51316">
    <property type="entry name" value="Mss4-like"/>
    <property type="match status" value="1"/>
</dbReference>
<feature type="domain" description="CENP-V/GFA" evidence="5">
    <location>
        <begin position="26"/>
        <end position="121"/>
    </location>
</feature>